<reference evidence="3 4" key="1">
    <citation type="submission" date="2016-10" db="EMBL/GenBank/DDBJ databases">
        <authorList>
            <person name="de Groot N.N."/>
        </authorList>
    </citation>
    <scope>NUCLEOTIDE SEQUENCE [LARGE SCALE GENOMIC DNA]</scope>
    <source>
        <strain evidence="3 4">DSM 2895</strain>
    </source>
</reference>
<dbReference type="GO" id="GO:0030288">
    <property type="term" value="C:outer membrane-bounded periplasmic space"/>
    <property type="evidence" value="ECO:0007669"/>
    <property type="project" value="TreeGrafter"/>
</dbReference>
<dbReference type="PANTHER" id="PTHR30404:SF0">
    <property type="entry name" value="N-ACETYLMURAMOYL-L-ALANINE AMIDASE AMIC"/>
    <property type="match status" value="1"/>
</dbReference>
<dbReference type="Pfam" id="PF01520">
    <property type="entry name" value="Amidase_3"/>
    <property type="match status" value="1"/>
</dbReference>
<evidence type="ECO:0000313" key="3">
    <source>
        <dbReference type="EMBL" id="SDI30305.1"/>
    </source>
</evidence>
<keyword evidence="1" id="KW-0378">Hydrolase</keyword>
<organism evidence="3 4">
    <name type="scientific">Aneurinibacillus migulanus</name>
    <name type="common">Bacillus migulanus</name>
    <dbReference type="NCBI Taxonomy" id="47500"/>
    <lineage>
        <taxon>Bacteria</taxon>
        <taxon>Bacillati</taxon>
        <taxon>Bacillota</taxon>
        <taxon>Bacilli</taxon>
        <taxon>Bacillales</taxon>
        <taxon>Paenibacillaceae</taxon>
        <taxon>Aneurinibacillus group</taxon>
        <taxon>Aneurinibacillus</taxon>
    </lineage>
</organism>
<dbReference type="SUPFAM" id="SSF53187">
    <property type="entry name" value="Zn-dependent exopeptidases"/>
    <property type="match status" value="1"/>
</dbReference>
<dbReference type="SMART" id="SM00646">
    <property type="entry name" value="Ami_3"/>
    <property type="match status" value="1"/>
</dbReference>
<protein>
    <submittedName>
        <fullName evidence="3">N-acetylmuramoyl-L-alanine amidase</fullName>
    </submittedName>
</protein>
<evidence type="ECO:0000259" key="2">
    <source>
        <dbReference type="SMART" id="SM00646"/>
    </source>
</evidence>
<dbReference type="InterPro" id="IPR050695">
    <property type="entry name" value="N-acetylmuramoyl_amidase_3"/>
</dbReference>
<sequence length="275" mass="30512">MFLCCGYMPGRLIFVFMSSHLCKLSARVTFYSKGGIVIKPACIAIILLCTFFISTPSLVEAVHTIHTPVDILIDAGHGGVDGGAVSGDILEKNITLQVAQLLYKQLSLKGYSVVLNRTGDYALSEENQWLNTPSRHQKDLAQRKHLAQELSPKIMISIHVNTSSNPANRGPLVLYQKNNQSFMLADIMQHSLNKLYKTTELPRPGKRLYLLNHSICPTVLVEIGFLSNPTDRIRMTTPSQQIKIANTISSSVDAYFLLLNQTPSKEMGRKGKGRL</sequence>
<dbReference type="GO" id="GO:0008745">
    <property type="term" value="F:N-acetylmuramoyl-L-alanine amidase activity"/>
    <property type="evidence" value="ECO:0007669"/>
    <property type="project" value="InterPro"/>
</dbReference>
<proteinExistence type="predicted"/>
<dbReference type="PANTHER" id="PTHR30404">
    <property type="entry name" value="N-ACETYLMURAMOYL-L-ALANINE AMIDASE"/>
    <property type="match status" value="1"/>
</dbReference>
<dbReference type="EMBL" id="FNED01000003">
    <property type="protein sequence ID" value="SDI30305.1"/>
    <property type="molecule type" value="Genomic_DNA"/>
</dbReference>
<dbReference type="Proteomes" id="UP000182836">
    <property type="component" value="Unassembled WGS sequence"/>
</dbReference>
<name>A0A1G8JGI3_ANEMI</name>
<feature type="domain" description="MurNAc-LAA" evidence="2">
    <location>
        <begin position="144"/>
        <end position="253"/>
    </location>
</feature>
<dbReference type="GO" id="GO:0009253">
    <property type="term" value="P:peptidoglycan catabolic process"/>
    <property type="evidence" value="ECO:0007669"/>
    <property type="project" value="InterPro"/>
</dbReference>
<dbReference type="InterPro" id="IPR002508">
    <property type="entry name" value="MurNAc-LAA_cat"/>
</dbReference>
<evidence type="ECO:0000256" key="1">
    <source>
        <dbReference type="ARBA" id="ARBA00022801"/>
    </source>
</evidence>
<dbReference type="AlphaFoldDB" id="A0A1G8JGI3"/>
<dbReference type="Gene3D" id="3.40.630.40">
    <property type="entry name" value="Zn-dependent exopeptidases"/>
    <property type="match status" value="1"/>
</dbReference>
<accession>A0A1G8JGI3</accession>
<evidence type="ECO:0000313" key="4">
    <source>
        <dbReference type="Proteomes" id="UP000182836"/>
    </source>
</evidence>
<gene>
    <name evidence="3" type="ORF">SAMN04487909_1037</name>
</gene>
<dbReference type="CDD" id="cd02696">
    <property type="entry name" value="MurNAc-LAA"/>
    <property type="match status" value="1"/>
</dbReference>